<proteinExistence type="predicted"/>
<gene>
    <name evidence="1" type="ORF">CSSPJE1EN1_LOCUS26633</name>
</gene>
<evidence type="ECO:0000313" key="2">
    <source>
        <dbReference type="Proteomes" id="UP001497444"/>
    </source>
</evidence>
<dbReference type="EMBL" id="CAXAQS010000347">
    <property type="protein sequence ID" value="CAK9251255.1"/>
    <property type="molecule type" value="Genomic_DNA"/>
</dbReference>
<dbReference type="Proteomes" id="UP001497444">
    <property type="component" value="Unassembled WGS sequence"/>
</dbReference>
<reference evidence="1" key="1">
    <citation type="submission" date="2024-02" db="EMBL/GenBank/DDBJ databases">
        <authorList>
            <consortium name="ELIXIR-Norway"/>
            <consortium name="Elixir Norway"/>
        </authorList>
    </citation>
    <scope>NUCLEOTIDE SEQUENCE</scope>
</reference>
<evidence type="ECO:0000313" key="1">
    <source>
        <dbReference type="EMBL" id="CAK9251255.1"/>
    </source>
</evidence>
<keyword evidence="2" id="KW-1185">Reference proteome</keyword>
<accession>A0ABP0VA02</accession>
<sequence>MWVSPSYVGNIYYRGRRLWTAKKHEPKQVRIAKFSEALPEFAPYGNKPKLFTKIDKFYATISHEFIGDDGKPCKMEDLYPSEIDLVEQRHEEYRRKFAQELWKVYKQCATINKPVLFVRGFNSEKDTLLLYEFLAEEIQNERLSEDYRLLKYFGKLDDVIFGDGKETQRKTVKEVLIDEFVHKSKFCMIFAVDRGRMGDAYPKECATFLDFVEDSQSWDTILQATVGRASAITKIRLSISTTSLPRILLSIWTTSALTTEPDWKRVEGGKCKESERHFYEEVLTNEVIDEISDFTGFRYAYWGDIDTKAGRPIQIGGFLEGDKNQPVSVGIRANRSEVDWMARGRDASGWGRFGTVPKTAKNGSRRLSWPLTHQKFMIFGLTQKTQDIAAKSMVGTKKPAS</sequence>
<comment type="caution">
    <text evidence="1">The sequence shown here is derived from an EMBL/GenBank/DDBJ whole genome shotgun (WGS) entry which is preliminary data.</text>
</comment>
<protein>
    <submittedName>
        <fullName evidence="1">Uncharacterized protein</fullName>
    </submittedName>
</protein>
<organism evidence="1 2">
    <name type="scientific">Sphagnum jensenii</name>
    <dbReference type="NCBI Taxonomy" id="128206"/>
    <lineage>
        <taxon>Eukaryota</taxon>
        <taxon>Viridiplantae</taxon>
        <taxon>Streptophyta</taxon>
        <taxon>Embryophyta</taxon>
        <taxon>Bryophyta</taxon>
        <taxon>Sphagnophytina</taxon>
        <taxon>Sphagnopsida</taxon>
        <taxon>Sphagnales</taxon>
        <taxon>Sphagnaceae</taxon>
        <taxon>Sphagnum</taxon>
    </lineage>
</organism>
<name>A0ABP0VA02_9BRYO</name>